<evidence type="ECO:0000313" key="2">
    <source>
        <dbReference type="Proteomes" id="UP001189429"/>
    </source>
</evidence>
<accession>A0ABN9TMG2</accession>
<organism evidence="1 2">
    <name type="scientific">Prorocentrum cordatum</name>
    <dbReference type="NCBI Taxonomy" id="2364126"/>
    <lineage>
        <taxon>Eukaryota</taxon>
        <taxon>Sar</taxon>
        <taxon>Alveolata</taxon>
        <taxon>Dinophyceae</taxon>
        <taxon>Prorocentrales</taxon>
        <taxon>Prorocentraceae</taxon>
        <taxon>Prorocentrum</taxon>
    </lineage>
</organism>
<dbReference type="EMBL" id="CAUYUJ010014882">
    <property type="protein sequence ID" value="CAK0847210.1"/>
    <property type="molecule type" value="Genomic_DNA"/>
</dbReference>
<reference evidence="1" key="1">
    <citation type="submission" date="2023-10" db="EMBL/GenBank/DDBJ databases">
        <authorList>
            <person name="Chen Y."/>
            <person name="Shah S."/>
            <person name="Dougan E. K."/>
            <person name="Thang M."/>
            <person name="Chan C."/>
        </authorList>
    </citation>
    <scope>NUCLEOTIDE SEQUENCE [LARGE SCALE GENOMIC DNA]</scope>
</reference>
<name>A0ABN9TMG2_9DINO</name>
<gene>
    <name evidence="1" type="ORF">PCOR1329_LOCUS40486</name>
</gene>
<evidence type="ECO:0000313" key="1">
    <source>
        <dbReference type="EMBL" id="CAK0847210.1"/>
    </source>
</evidence>
<sequence>MIVKDWLAIWNEVKHDGLWKKADWTVKAEADTAFSPARLRARLLELSPWEGVAIYIKNVRDGVGLPTPFMLFSSKAVETLLSDDENCASNVERRKGESFYLSTCLDASGAGYMLDEGLIDDRRSGEEHTWDLTDTSACSGEGVIAYRPFQQAAPWLECSQKAEEAAAKLADQAEPAVDDQAELRDRL</sequence>
<dbReference type="Proteomes" id="UP001189429">
    <property type="component" value="Unassembled WGS sequence"/>
</dbReference>
<keyword evidence="2" id="KW-1185">Reference proteome</keyword>
<protein>
    <submittedName>
        <fullName evidence="1">Uncharacterized protein</fullName>
    </submittedName>
</protein>
<proteinExistence type="predicted"/>
<comment type="caution">
    <text evidence="1">The sequence shown here is derived from an EMBL/GenBank/DDBJ whole genome shotgun (WGS) entry which is preliminary data.</text>
</comment>